<dbReference type="EMBL" id="UYYF01000266">
    <property type="protein sequence ID" value="VDM97395.1"/>
    <property type="molecule type" value="Genomic_DNA"/>
</dbReference>
<evidence type="ECO:0000313" key="1">
    <source>
        <dbReference type="EMBL" id="VDM97395.1"/>
    </source>
</evidence>
<dbReference type="WBParaSite" id="TCLT_0000177901-mRNA-1">
    <property type="protein sequence ID" value="TCLT_0000177901-mRNA-1"/>
    <property type="gene ID" value="TCLT_0000177901"/>
</dbReference>
<protein>
    <submittedName>
        <fullName evidence="3">DUF5664 domain-containing protein</fullName>
    </submittedName>
</protein>
<proteinExistence type="predicted"/>
<dbReference type="AlphaFoldDB" id="A0A0N5CNL6"/>
<reference evidence="1 2" key="2">
    <citation type="submission" date="2018-11" db="EMBL/GenBank/DDBJ databases">
        <authorList>
            <consortium name="Pathogen Informatics"/>
        </authorList>
    </citation>
    <scope>NUCLEOTIDE SEQUENCE [LARGE SCALE GENOMIC DNA]</scope>
</reference>
<evidence type="ECO:0000313" key="3">
    <source>
        <dbReference type="WBParaSite" id="TCLT_0000177901-mRNA-1"/>
    </source>
</evidence>
<accession>A0A0N5CNL6</accession>
<reference evidence="3" key="1">
    <citation type="submission" date="2016-04" db="UniProtKB">
        <authorList>
            <consortium name="WormBaseParasite"/>
        </authorList>
    </citation>
    <scope>IDENTIFICATION</scope>
</reference>
<organism evidence="3">
    <name type="scientific">Thelazia callipaeda</name>
    <name type="common">Oriental eyeworm</name>
    <name type="synonym">Parasitic nematode</name>
    <dbReference type="NCBI Taxonomy" id="103827"/>
    <lineage>
        <taxon>Eukaryota</taxon>
        <taxon>Metazoa</taxon>
        <taxon>Ecdysozoa</taxon>
        <taxon>Nematoda</taxon>
        <taxon>Chromadorea</taxon>
        <taxon>Rhabditida</taxon>
        <taxon>Spirurina</taxon>
        <taxon>Spiruromorpha</taxon>
        <taxon>Thelazioidea</taxon>
        <taxon>Thelaziidae</taxon>
        <taxon>Thelazia</taxon>
    </lineage>
</organism>
<gene>
    <name evidence="1" type="ORF">TCLT_LOCUS1780</name>
</gene>
<dbReference type="Proteomes" id="UP000276776">
    <property type="component" value="Unassembled WGS sequence"/>
</dbReference>
<sequence>MELCERWWQCTQELLALEEHCDQKYPFVNHRPWWAFKTLHRKTAKGIECDSNLTDTYTKLNALYVEFGVEMLRCFRNILSDTSFSEQVDGCEIFTNSDDLFDGDESVEACWSRVHQIHAKCNLLEVCCRPASWCLKDVNKKPIGKAIKDSEEIINREYELCNKIPTVHTNNFQVDKSMTKTGFHIRIGP</sequence>
<evidence type="ECO:0000313" key="2">
    <source>
        <dbReference type="Proteomes" id="UP000276776"/>
    </source>
</evidence>
<keyword evidence="2" id="KW-1185">Reference proteome</keyword>
<name>A0A0N5CNL6_THECL</name>